<sequence>MAKFVGIVYFVVLLFALECIQIHCSSFYFGARIAGDAIIMKDVLHTSPSDVPINHTIQFSYPIRKQIATFIQVSSKSNLYGDCSLSFQNNMVFGSAIAVNELEFSIEIIIYGMNYTKDLHSQVSSNNSLFTERDVLMREVFDMNYKDYADEEKNFNQDDGPKDDFTSSDNKKDEYFLDEEKVVYRIGRRQKGQ</sequence>
<proteinExistence type="predicted"/>
<accession>T1GYW6</accession>
<dbReference type="EMBL" id="CAQQ02075569">
    <property type="status" value="NOT_ANNOTATED_CDS"/>
    <property type="molecule type" value="Genomic_DNA"/>
</dbReference>
<dbReference type="EMBL" id="CAQQ02075570">
    <property type="status" value="NOT_ANNOTATED_CDS"/>
    <property type="molecule type" value="Genomic_DNA"/>
</dbReference>
<evidence type="ECO:0000256" key="2">
    <source>
        <dbReference type="SAM" id="SignalP"/>
    </source>
</evidence>
<protein>
    <submittedName>
        <fullName evidence="3">Uncharacterized protein</fullName>
    </submittedName>
</protein>
<dbReference type="HOGENOM" id="CLU_1410302_0_0_1"/>
<keyword evidence="2" id="KW-0732">Signal</keyword>
<dbReference type="EnsemblMetazoa" id="MESCA009053-RA">
    <property type="protein sequence ID" value="MESCA009053-PA"/>
    <property type="gene ID" value="MESCA009053"/>
</dbReference>
<feature type="signal peptide" evidence="2">
    <location>
        <begin position="1"/>
        <end position="26"/>
    </location>
</feature>
<reference evidence="4" key="1">
    <citation type="submission" date="2013-02" db="EMBL/GenBank/DDBJ databases">
        <authorList>
            <person name="Hughes D."/>
        </authorList>
    </citation>
    <scope>NUCLEOTIDE SEQUENCE</scope>
    <source>
        <strain>Durham</strain>
        <strain evidence="4">NC isolate 2 -- Noor lab</strain>
    </source>
</reference>
<organism evidence="3 4">
    <name type="scientific">Megaselia scalaris</name>
    <name type="common">Humpbacked fly</name>
    <name type="synonym">Phora scalaris</name>
    <dbReference type="NCBI Taxonomy" id="36166"/>
    <lineage>
        <taxon>Eukaryota</taxon>
        <taxon>Metazoa</taxon>
        <taxon>Ecdysozoa</taxon>
        <taxon>Arthropoda</taxon>
        <taxon>Hexapoda</taxon>
        <taxon>Insecta</taxon>
        <taxon>Pterygota</taxon>
        <taxon>Neoptera</taxon>
        <taxon>Endopterygota</taxon>
        <taxon>Diptera</taxon>
        <taxon>Brachycera</taxon>
        <taxon>Muscomorpha</taxon>
        <taxon>Platypezoidea</taxon>
        <taxon>Phoridae</taxon>
        <taxon>Megaseliini</taxon>
        <taxon>Megaselia</taxon>
    </lineage>
</organism>
<name>T1GYW6_MEGSC</name>
<feature type="chain" id="PRO_5004588617" evidence="2">
    <location>
        <begin position="27"/>
        <end position="193"/>
    </location>
</feature>
<feature type="region of interest" description="Disordered" evidence="1">
    <location>
        <begin position="152"/>
        <end position="171"/>
    </location>
</feature>
<evidence type="ECO:0000313" key="4">
    <source>
        <dbReference type="Proteomes" id="UP000015102"/>
    </source>
</evidence>
<dbReference type="AlphaFoldDB" id="T1GYW6"/>
<reference evidence="3" key="2">
    <citation type="submission" date="2015-06" db="UniProtKB">
        <authorList>
            <consortium name="EnsemblMetazoa"/>
        </authorList>
    </citation>
    <scope>IDENTIFICATION</scope>
</reference>
<keyword evidence="4" id="KW-1185">Reference proteome</keyword>
<evidence type="ECO:0000313" key="3">
    <source>
        <dbReference type="EnsemblMetazoa" id="MESCA009053-PA"/>
    </source>
</evidence>
<dbReference type="Proteomes" id="UP000015102">
    <property type="component" value="Unassembled WGS sequence"/>
</dbReference>
<evidence type="ECO:0000256" key="1">
    <source>
        <dbReference type="SAM" id="MobiDB-lite"/>
    </source>
</evidence>